<evidence type="ECO:0000313" key="6">
    <source>
        <dbReference type="EMBL" id="NML42171.1"/>
    </source>
</evidence>
<dbReference type="GO" id="GO:0003700">
    <property type="term" value="F:DNA-binding transcription factor activity"/>
    <property type="evidence" value="ECO:0007669"/>
    <property type="project" value="InterPro"/>
</dbReference>
<evidence type="ECO:0000256" key="4">
    <source>
        <dbReference type="ARBA" id="ARBA00023163"/>
    </source>
</evidence>
<organism evidence="6 7">
    <name type="scientific">Ramlibacter agri</name>
    <dbReference type="NCBI Taxonomy" id="2728837"/>
    <lineage>
        <taxon>Bacteria</taxon>
        <taxon>Pseudomonadati</taxon>
        <taxon>Pseudomonadota</taxon>
        <taxon>Betaproteobacteria</taxon>
        <taxon>Burkholderiales</taxon>
        <taxon>Comamonadaceae</taxon>
        <taxon>Ramlibacter</taxon>
    </lineage>
</organism>
<dbReference type="PRINTS" id="PR00039">
    <property type="entry name" value="HTHLYSR"/>
</dbReference>
<dbReference type="PANTHER" id="PTHR30427:SF1">
    <property type="entry name" value="TRANSCRIPTIONAL ACTIVATOR PROTEIN LYSR"/>
    <property type="match status" value="1"/>
</dbReference>
<dbReference type="Proteomes" id="UP000541185">
    <property type="component" value="Unassembled WGS sequence"/>
</dbReference>
<evidence type="ECO:0000313" key="7">
    <source>
        <dbReference type="Proteomes" id="UP000541185"/>
    </source>
</evidence>
<dbReference type="RefSeq" id="WP_169416396.1">
    <property type="nucleotide sequence ID" value="NZ_JABBFX010000001.1"/>
</dbReference>
<dbReference type="GO" id="GO:0009089">
    <property type="term" value="P:lysine biosynthetic process via diaminopimelate"/>
    <property type="evidence" value="ECO:0007669"/>
    <property type="project" value="TreeGrafter"/>
</dbReference>
<dbReference type="EMBL" id="JABBFX010000001">
    <property type="protein sequence ID" value="NML42171.1"/>
    <property type="molecule type" value="Genomic_DNA"/>
</dbReference>
<comment type="similarity">
    <text evidence="1">Belongs to the LysR transcriptional regulatory family.</text>
</comment>
<proteinExistence type="inferred from homology"/>
<comment type="caution">
    <text evidence="6">The sequence shown here is derived from an EMBL/GenBank/DDBJ whole genome shotgun (WGS) entry which is preliminary data.</text>
</comment>
<evidence type="ECO:0000256" key="1">
    <source>
        <dbReference type="ARBA" id="ARBA00009437"/>
    </source>
</evidence>
<evidence type="ECO:0000256" key="3">
    <source>
        <dbReference type="ARBA" id="ARBA00023125"/>
    </source>
</evidence>
<dbReference type="GO" id="GO:0010628">
    <property type="term" value="P:positive regulation of gene expression"/>
    <property type="evidence" value="ECO:0007669"/>
    <property type="project" value="TreeGrafter"/>
</dbReference>
<dbReference type="Pfam" id="PF00126">
    <property type="entry name" value="HTH_1"/>
    <property type="match status" value="1"/>
</dbReference>
<dbReference type="PROSITE" id="PS50931">
    <property type="entry name" value="HTH_LYSR"/>
    <property type="match status" value="1"/>
</dbReference>
<feature type="domain" description="HTH lysR-type" evidence="5">
    <location>
        <begin position="1"/>
        <end position="58"/>
    </location>
</feature>
<name>A0A848GXL7_9BURK</name>
<accession>A0A848GXL7</accession>
<evidence type="ECO:0000256" key="2">
    <source>
        <dbReference type="ARBA" id="ARBA00023015"/>
    </source>
</evidence>
<evidence type="ECO:0000259" key="5">
    <source>
        <dbReference type="PROSITE" id="PS50931"/>
    </source>
</evidence>
<gene>
    <name evidence="6" type="ORF">HHL11_00320</name>
</gene>
<dbReference type="Gene3D" id="1.10.10.10">
    <property type="entry name" value="Winged helix-like DNA-binding domain superfamily/Winged helix DNA-binding domain"/>
    <property type="match status" value="1"/>
</dbReference>
<dbReference type="InterPro" id="IPR000847">
    <property type="entry name" value="LysR_HTH_N"/>
</dbReference>
<dbReference type="SUPFAM" id="SSF46785">
    <property type="entry name" value="Winged helix' DNA-binding domain"/>
    <property type="match status" value="1"/>
</dbReference>
<keyword evidence="2" id="KW-0805">Transcription regulation</keyword>
<dbReference type="SUPFAM" id="SSF53850">
    <property type="entry name" value="Periplasmic binding protein-like II"/>
    <property type="match status" value="1"/>
</dbReference>
<dbReference type="InterPro" id="IPR036390">
    <property type="entry name" value="WH_DNA-bd_sf"/>
</dbReference>
<keyword evidence="4" id="KW-0804">Transcription</keyword>
<dbReference type="PANTHER" id="PTHR30427">
    <property type="entry name" value="TRANSCRIPTIONAL ACTIVATOR PROTEIN LYSR"/>
    <property type="match status" value="1"/>
</dbReference>
<keyword evidence="3" id="KW-0238">DNA-binding</keyword>
<protein>
    <submittedName>
        <fullName evidence="6">LysR family transcriptional regulator</fullName>
    </submittedName>
</protein>
<dbReference type="Gene3D" id="3.40.190.290">
    <property type="match status" value="1"/>
</dbReference>
<reference evidence="6 7" key="1">
    <citation type="submission" date="2020-04" db="EMBL/GenBank/DDBJ databases">
        <title>Ramlibacter sp. G-1-2-2 isolated from soil.</title>
        <authorList>
            <person name="Dahal R.H."/>
        </authorList>
    </citation>
    <scope>NUCLEOTIDE SEQUENCE [LARGE SCALE GENOMIC DNA]</scope>
    <source>
        <strain evidence="6 7">G-1-2-2</strain>
    </source>
</reference>
<keyword evidence="7" id="KW-1185">Reference proteome</keyword>
<dbReference type="InterPro" id="IPR005119">
    <property type="entry name" value="LysR_subst-bd"/>
</dbReference>
<dbReference type="GO" id="GO:0043565">
    <property type="term" value="F:sequence-specific DNA binding"/>
    <property type="evidence" value="ECO:0007669"/>
    <property type="project" value="TreeGrafter"/>
</dbReference>
<sequence length="305" mass="32843">MNLRQLEAFQAIMTSGSTIAAGEQLGLSQSAISRMLAQLEEDLGLRLFARQKGRLVPTPEAEALLPDAQRVVESALGFRRHSEQLRLGGFQRKLLKVAVPNTLASEMMPALVRQFMAERPDVVLEVLSTSYGEAARAVVGRDVDLAMVQLPADIPGLALLATLETDIVCVLPEGHRLATRESLGPADLEAEPLVFLGRQRQLRHEIDQAFRQARVLPRVAAEVHSVGVACSFVAAGLGLALVNGLIASYCDRLPLVLRPFRPCIGTQLGLAALEGTGSGSLCTAFAQRMMEAVRERAAGHTRVLA</sequence>
<dbReference type="AlphaFoldDB" id="A0A848GXL7"/>
<dbReference type="InterPro" id="IPR036388">
    <property type="entry name" value="WH-like_DNA-bd_sf"/>
</dbReference>
<dbReference type="Pfam" id="PF03466">
    <property type="entry name" value="LysR_substrate"/>
    <property type="match status" value="1"/>
</dbReference>